<reference evidence="16" key="3">
    <citation type="submission" date="2025-09" db="UniProtKB">
        <authorList>
            <consortium name="Ensembl"/>
        </authorList>
    </citation>
    <scope>IDENTIFICATION</scope>
</reference>
<comment type="subcellular location">
    <subcellularLocation>
        <location evidence="1">Cell membrane</location>
        <topology evidence="1">Peripheral membrane protein</topology>
    </subcellularLocation>
    <subcellularLocation>
        <location evidence="2">Recycling endosome membrane</location>
        <topology evidence="2">Peripheral membrane protein</topology>
    </subcellularLocation>
</comment>
<dbReference type="Proteomes" id="UP000694580">
    <property type="component" value="Chromosome 3"/>
</dbReference>
<feature type="region of interest" description="Disordered" evidence="13">
    <location>
        <begin position="1147"/>
        <end position="1217"/>
    </location>
</feature>
<comment type="function">
    <text evidence="10">A Rab11 effector binding preferentially phosphatidylinositol 3,4,5-trisphosphate (PtdInsP3) and phosphatidic acid (PA) and acting in the regulation of the transport of vesicles from the endosomal recycling compartment (ERC) to the plasma membrane. Involved in insulin granule exocytosis. Also involved in receptor-mediated endocytosis and membrane trafficking of recycling endosomes, probably originating from clathrin-coated vesicles. Required in a complex with MYO5B and RAB11 for the transport of NPC1L1 to the plasma membrane. Also acts as a regulator of cell polarity. Plays an essential role in phagocytosis through a mechanism involving TICAM2, RAC1 and CDC42 Rho GTPases for controlling actin-dynamics.</text>
</comment>
<dbReference type="FunFam" id="2.60.40.150:FF:000070">
    <property type="entry name" value="rab11 family-interacting protein 2 isoform X1"/>
    <property type="match status" value="1"/>
</dbReference>
<keyword evidence="8" id="KW-0653">Protein transport</keyword>
<dbReference type="GeneTree" id="ENSGT00940000159649"/>
<evidence type="ECO:0000256" key="12">
    <source>
        <dbReference type="ARBA" id="ARBA00071491"/>
    </source>
</evidence>
<keyword evidence="4" id="KW-1003">Cell membrane</keyword>
<evidence type="ECO:0000256" key="13">
    <source>
        <dbReference type="SAM" id="MobiDB-lite"/>
    </source>
</evidence>
<feature type="compositionally biased region" description="Basic and acidic residues" evidence="13">
    <location>
        <begin position="355"/>
        <end position="368"/>
    </location>
</feature>
<dbReference type="SMART" id="SM00239">
    <property type="entry name" value="C2"/>
    <property type="match status" value="1"/>
</dbReference>
<feature type="compositionally biased region" description="Basic and acidic residues" evidence="13">
    <location>
        <begin position="388"/>
        <end position="691"/>
    </location>
</feature>
<feature type="compositionally biased region" description="Basic and acidic residues" evidence="13">
    <location>
        <begin position="823"/>
        <end position="836"/>
    </location>
</feature>
<accession>A0AAY4AQZ1</accession>
<feature type="region of interest" description="Disordered" evidence="13">
    <location>
        <begin position="786"/>
        <end position="863"/>
    </location>
</feature>
<keyword evidence="3" id="KW-0813">Transport</keyword>
<feature type="region of interest" description="Disordered" evidence="13">
    <location>
        <begin position="882"/>
        <end position="947"/>
    </location>
</feature>
<reference evidence="16 17" key="1">
    <citation type="submission" date="2020-06" db="EMBL/GenBank/DDBJ databases">
        <authorList>
            <consortium name="Wellcome Sanger Institute Data Sharing"/>
        </authorList>
    </citation>
    <scope>NUCLEOTIDE SEQUENCE [LARGE SCALE GENOMIC DNA]</scope>
</reference>
<protein>
    <recommendedName>
        <fullName evidence="12">Rab11 family-interacting protein 2</fullName>
    </recommendedName>
</protein>
<evidence type="ECO:0000259" key="15">
    <source>
        <dbReference type="PROSITE" id="PS51511"/>
    </source>
</evidence>
<dbReference type="FunFam" id="1.20.5.2440:FF:000002">
    <property type="entry name" value="rab11 family-interacting protein 2 isoform X1"/>
    <property type="match status" value="1"/>
</dbReference>
<keyword evidence="9" id="KW-0472">Membrane</keyword>
<feature type="compositionally biased region" description="Basic and acidic residues" evidence="13">
    <location>
        <begin position="155"/>
        <end position="169"/>
    </location>
</feature>
<dbReference type="PROSITE" id="PS51511">
    <property type="entry name" value="FIP_RBD"/>
    <property type="match status" value="1"/>
</dbReference>
<feature type="compositionally biased region" description="Polar residues" evidence="13">
    <location>
        <begin position="710"/>
        <end position="721"/>
    </location>
</feature>
<evidence type="ECO:0000256" key="9">
    <source>
        <dbReference type="ARBA" id="ARBA00023136"/>
    </source>
</evidence>
<evidence type="ECO:0000256" key="10">
    <source>
        <dbReference type="ARBA" id="ARBA00055128"/>
    </source>
</evidence>
<keyword evidence="7" id="KW-0967">Endosome</keyword>
<evidence type="ECO:0000256" key="5">
    <source>
        <dbReference type="ARBA" id="ARBA00022553"/>
    </source>
</evidence>
<dbReference type="GO" id="GO:0005886">
    <property type="term" value="C:plasma membrane"/>
    <property type="evidence" value="ECO:0007669"/>
    <property type="project" value="UniProtKB-SubCell"/>
</dbReference>
<reference evidence="16" key="2">
    <citation type="submission" date="2025-08" db="UniProtKB">
        <authorList>
            <consortium name="Ensembl"/>
        </authorList>
    </citation>
    <scope>IDENTIFICATION</scope>
</reference>
<dbReference type="SUPFAM" id="SSF49562">
    <property type="entry name" value="C2 domain (Calcium/lipid-binding domain, CaLB)"/>
    <property type="match status" value="1"/>
</dbReference>
<name>A0AAY4AQZ1_9TELE</name>
<dbReference type="Pfam" id="PF00168">
    <property type="entry name" value="C2"/>
    <property type="match status" value="1"/>
</dbReference>
<sequence length="1277" mass="144685">MSLAVQSQQWCPTSVQVTAVQARSLRTKGKNGTNDAYATMQVAKEKFSTSVAERCVAPVWKEEAAFELPLLHPGNAERCTLRVQVLHRAPVGPDKLLGQALVNLVELEENRGRDEAEWFKLLDKNGKHDKERGEVLLDIRFMKNNMTASMFDLSGPDKPRSRMGKLKDKIRGKRKEGLSDSASAVVPSFSQPLTDSEEDEGDDEASKKKKSKLKSLFASKSNLQRNISQSMSTLGTHPERDSAIGSSRSSDLNVPSPEGKKKFKLLPHKWTESSDSKSSQAPGQANLCINGSHVYTDEPEARNGRAGSNFSLGSSGHGSLEDLRKSSTASSDSFKPPCHVPEITVEEENSEEEEEKARRKEKEEEKRKIAEMKALEIKRLEEERIKEKKRKEEERLKKEEEERKKMEEERIKEKKRKEEERLKKEEEERKKMEEERIKEKQKEERLKREEDRRRFEEEMKKLEEERIMKVKKKEEQERVRKEEEEHNKLEQEEKRRSEEIKRKEEERIKKEWEEQERRRVEEEGEKKKKAKAAEEEQLREKEKRRMIEEEQVRRQDEERKLSEKRKMEEEDQAREQEKKLIEEKRIRKAEDELRMKEERDKREQEERKKAEREREKEKIRSEEERYRKEANEEKKREAEERTKRDEQKKKARDEERRIEVEENDRKITEAKKEEERKNVEEVKKRNSEEAKMVQAKAATVSRNPFEDDSTNPFDETPSTNPFEEIPSPPGPLSRTPRVSAVKPSFVGSGASTLVFEASSNPFLSPTELKSPTNLVSGSMECLAEAGRVEKKRRAPLPPKKSEAFSSVKPDLFQRNLCMTLSAESHHPGLRERKGSPDQDDSDLSASKRRAPQPPDPLMGDKVQNIVDVKAARVCLKMVNDELASSPPVDNGQEGESSNSADEGSCSNALLESAPGVPPDVSTHHFADSKIFSRGKGPAPKPQASSVSEKFTPVLVLDHLLLKNNDPEVAEHSGITEEHQTLDYCANEMNVSETKTDPEPYGPEDAQSRQRDGQGSSPAGMVKPDGWHELDGQCLVQDLENGDAQKIPNTGISSEECNVGLSRMKSRAPLPPTRMIKTTPASLANQTSEVTNLDFGGHKSESVSESPSDHATASSTPPDPLETPGTPKMAAEVQSGLKAWFHTRVLPSAPRPAAARSSGGKGGGKAGGPTHRPHAVKPLIPTENQSGHNSLEVQDINPAGKPPSVPARTKASQSDTKGPYSMLTREELISLLVKQQEHLSQKDCRIVELEQYIDNLLVRVMEEQPSILMTLSASKKAH</sequence>
<evidence type="ECO:0000256" key="7">
    <source>
        <dbReference type="ARBA" id="ARBA00022753"/>
    </source>
</evidence>
<evidence type="ECO:0000256" key="3">
    <source>
        <dbReference type="ARBA" id="ARBA00022448"/>
    </source>
</evidence>
<feature type="domain" description="C2" evidence="14">
    <location>
        <begin position="1"/>
        <end position="119"/>
    </location>
</feature>
<dbReference type="GO" id="GO:0045055">
    <property type="term" value="P:regulated exocytosis"/>
    <property type="evidence" value="ECO:0007669"/>
    <property type="project" value="TreeGrafter"/>
</dbReference>
<dbReference type="GO" id="GO:0023052">
    <property type="term" value="P:signaling"/>
    <property type="evidence" value="ECO:0007669"/>
    <property type="project" value="UniProtKB-ARBA"/>
</dbReference>
<feature type="compositionally biased region" description="Polar residues" evidence="13">
    <location>
        <begin position="276"/>
        <end position="289"/>
    </location>
</feature>
<dbReference type="PANTHER" id="PTHR15746:SF25">
    <property type="entry name" value="CALPONIN HOMOLOGY DOMAIN-CONTAINING PROTEIN DDB_G0272472 ISOFORM X1"/>
    <property type="match status" value="1"/>
</dbReference>
<dbReference type="InterPro" id="IPR037789">
    <property type="entry name" value="FIP_classI"/>
</dbReference>
<dbReference type="GO" id="GO:0007154">
    <property type="term" value="P:cell communication"/>
    <property type="evidence" value="ECO:0007669"/>
    <property type="project" value="UniProtKB-ARBA"/>
</dbReference>
<dbReference type="GeneID" id="114786517"/>
<feature type="domain" description="FIP-RBD" evidence="15">
    <location>
        <begin position="1208"/>
        <end position="1270"/>
    </location>
</feature>
<dbReference type="PANTHER" id="PTHR15746">
    <property type="entry name" value="RAB11-RELATED"/>
    <property type="match status" value="1"/>
</dbReference>
<feature type="compositionally biased region" description="Polar residues" evidence="13">
    <location>
        <begin position="1102"/>
        <end position="1115"/>
    </location>
</feature>
<evidence type="ECO:0000256" key="2">
    <source>
        <dbReference type="ARBA" id="ARBA00004654"/>
    </source>
</evidence>
<dbReference type="GO" id="GO:0031267">
    <property type="term" value="F:small GTPase binding"/>
    <property type="evidence" value="ECO:0007669"/>
    <property type="project" value="InterPro"/>
</dbReference>
<dbReference type="Gene3D" id="2.60.40.150">
    <property type="entry name" value="C2 domain"/>
    <property type="match status" value="1"/>
</dbReference>
<dbReference type="Gene3D" id="1.20.5.2440">
    <property type="match status" value="1"/>
</dbReference>
<dbReference type="Ensembl" id="ENSDCDT00010011255.1">
    <property type="protein sequence ID" value="ENSDCDP00010010745.1"/>
    <property type="gene ID" value="ENSDCDG00010004763.1"/>
</dbReference>
<evidence type="ECO:0000256" key="4">
    <source>
        <dbReference type="ARBA" id="ARBA00022475"/>
    </source>
</evidence>
<keyword evidence="6" id="KW-0677">Repeat</keyword>
<feature type="region of interest" description="Disordered" evidence="13">
    <location>
        <begin position="388"/>
        <end position="738"/>
    </location>
</feature>
<keyword evidence="17" id="KW-1185">Reference proteome</keyword>
<feature type="compositionally biased region" description="Polar residues" evidence="13">
    <location>
        <begin position="1046"/>
        <end position="1055"/>
    </location>
</feature>
<dbReference type="InterPro" id="IPR037245">
    <property type="entry name" value="FIP-RBD_C_sf"/>
</dbReference>
<dbReference type="InterPro" id="IPR000008">
    <property type="entry name" value="C2_dom"/>
</dbReference>
<evidence type="ECO:0000313" key="16">
    <source>
        <dbReference type="Ensembl" id="ENSDCDP00010010745.1"/>
    </source>
</evidence>
<evidence type="ECO:0000256" key="11">
    <source>
        <dbReference type="ARBA" id="ARBA00062390"/>
    </source>
</evidence>
<dbReference type="RefSeq" id="XP_028829519.1">
    <property type="nucleotide sequence ID" value="XM_028973686.1"/>
</dbReference>
<dbReference type="Pfam" id="PF09457">
    <property type="entry name" value="RBD-FIP"/>
    <property type="match status" value="1"/>
</dbReference>
<dbReference type="GO" id="GO:0015031">
    <property type="term" value="P:protein transport"/>
    <property type="evidence" value="ECO:0007669"/>
    <property type="project" value="UniProtKB-KW"/>
</dbReference>
<gene>
    <name evidence="16" type="primary">rab11fip1b</name>
</gene>
<dbReference type="PROSITE" id="PS50004">
    <property type="entry name" value="C2"/>
    <property type="match status" value="1"/>
</dbReference>
<feature type="compositionally biased region" description="Polar residues" evidence="13">
    <location>
        <begin position="244"/>
        <end position="253"/>
    </location>
</feature>
<evidence type="ECO:0000256" key="6">
    <source>
        <dbReference type="ARBA" id="ARBA00022737"/>
    </source>
</evidence>
<feature type="compositionally biased region" description="Polar residues" evidence="13">
    <location>
        <begin position="1078"/>
        <end position="1090"/>
    </location>
</feature>
<dbReference type="SUPFAM" id="SSF144270">
    <property type="entry name" value="Eferin C-derminal domain-like"/>
    <property type="match status" value="1"/>
</dbReference>
<dbReference type="GO" id="GO:0055038">
    <property type="term" value="C:recycling endosome membrane"/>
    <property type="evidence" value="ECO:0007669"/>
    <property type="project" value="UniProtKB-SubCell"/>
</dbReference>
<feature type="compositionally biased region" description="Low complexity" evidence="13">
    <location>
        <begin position="1147"/>
        <end position="1157"/>
    </location>
</feature>
<evidence type="ECO:0000256" key="1">
    <source>
        <dbReference type="ARBA" id="ARBA00004202"/>
    </source>
</evidence>
<comment type="subunit">
    <text evidence="11">Homooligomerizes in a Rab11-independent manner. Forms a heterooligomeric complex with RAB11FIP4. Interacts with AP2A1, MYO5B, RAB25 and REPS1. Interacts with RAB11A and RAB11B (activated GTP-bound form). Interacts with NPC1L1. Interacts (via NPF motifs) with EHD1 and EHD3. Interacts with TICAM2; this interaction directs RAB11FIP2 to the phagosome. Interacts with RAB14 and RAB25 (GTP-bound forms).</text>
</comment>
<keyword evidence="5" id="KW-0597">Phosphoprotein</keyword>
<dbReference type="InterPro" id="IPR035892">
    <property type="entry name" value="C2_domain_sf"/>
</dbReference>
<evidence type="ECO:0000313" key="17">
    <source>
        <dbReference type="Proteomes" id="UP000694580"/>
    </source>
</evidence>
<feature type="compositionally biased region" description="Acidic residues" evidence="13">
    <location>
        <begin position="344"/>
        <end position="354"/>
    </location>
</feature>
<dbReference type="AlphaFoldDB" id="A0AAY4AQZ1"/>
<feature type="region of interest" description="Disordered" evidence="13">
    <location>
        <begin position="149"/>
        <end position="368"/>
    </location>
</feature>
<feature type="region of interest" description="Disordered" evidence="13">
    <location>
        <begin position="991"/>
        <end position="1135"/>
    </location>
</feature>
<feature type="compositionally biased region" description="Polar residues" evidence="13">
    <location>
        <begin position="222"/>
        <end position="235"/>
    </location>
</feature>
<evidence type="ECO:0000259" key="14">
    <source>
        <dbReference type="PROSITE" id="PS50004"/>
    </source>
</evidence>
<proteinExistence type="predicted"/>
<organism evidence="16 17">
    <name type="scientific">Denticeps clupeoides</name>
    <name type="common">denticle herring</name>
    <dbReference type="NCBI Taxonomy" id="299321"/>
    <lineage>
        <taxon>Eukaryota</taxon>
        <taxon>Metazoa</taxon>
        <taxon>Chordata</taxon>
        <taxon>Craniata</taxon>
        <taxon>Vertebrata</taxon>
        <taxon>Euteleostomi</taxon>
        <taxon>Actinopterygii</taxon>
        <taxon>Neopterygii</taxon>
        <taxon>Teleostei</taxon>
        <taxon>Clupei</taxon>
        <taxon>Clupeiformes</taxon>
        <taxon>Denticipitoidei</taxon>
        <taxon>Denticipitidae</taxon>
        <taxon>Denticeps</taxon>
    </lineage>
</organism>
<feature type="compositionally biased region" description="Polar residues" evidence="13">
    <location>
        <begin position="893"/>
        <end position="909"/>
    </location>
</feature>
<evidence type="ECO:0000256" key="8">
    <source>
        <dbReference type="ARBA" id="ARBA00022927"/>
    </source>
</evidence>
<feature type="compositionally biased region" description="Polar residues" evidence="13">
    <location>
        <begin position="1181"/>
        <end position="1191"/>
    </location>
</feature>
<dbReference type="InterPro" id="IPR019018">
    <property type="entry name" value="Rab-bd_FIP-RBD"/>
</dbReference>